<keyword evidence="2" id="KW-0813">Transport</keyword>
<feature type="transmembrane region" description="Helical" evidence="7">
    <location>
        <begin position="414"/>
        <end position="437"/>
    </location>
</feature>
<dbReference type="FunFam" id="1.20.1250.20:FF:000064">
    <property type="entry name" value="MFS allantoate transporter"/>
    <property type="match status" value="1"/>
</dbReference>
<sequence>MDIEKKADQVIPSEKIDIDTVCDLDDAEIFLQENNFSHEYLQELLADEALNKRLVRKVDWVLLPLLAGTYMLQYIDKQALSYAAVFDLFTDTGISQDQYSYFASIFYIAYLVAEYPWSYLAQRTRMAKVLGGCIVSWGVVLMCTAAGSNFAGLAACRFLLGIFEAPITPCFMMIIAMWYTREQQPFRAGIFYSCNGVGSMVGGILFFAVGQIKSFPVWKAIFLLCGGVTIVWGVVVLLFLPDNIISAKRFSLQEKATLIGRAKLGRTGILSHRVKKEQIKEALLDPQVWLLTLFTLLNEVINGGIANFGKLIVKGVVKDPLQTTALGIPQGAFQVFWILTGTWLASRFRNARTVVMLLYLVPTVIGTTLMWRLDRSNAKIGVLFAYYIVGSYVASLVVAMQMPATNLGGYTKRVTGTAVVFMAYCVGNIIGPHAFLAAEAPTYPTGCKVILACSIGQIFITACLRLLLVRRNKKRDAAAAAGGSAPLADPVVEEISTDLTDFENPDFRYVY</sequence>
<dbReference type="InterPro" id="IPR011701">
    <property type="entry name" value="MFS"/>
</dbReference>
<feature type="transmembrane region" description="Helical" evidence="7">
    <location>
        <begin position="129"/>
        <end position="152"/>
    </location>
</feature>
<dbReference type="GO" id="GO:0022857">
    <property type="term" value="F:transmembrane transporter activity"/>
    <property type="evidence" value="ECO:0007669"/>
    <property type="project" value="InterPro"/>
</dbReference>
<feature type="transmembrane region" description="Helical" evidence="7">
    <location>
        <begin position="221"/>
        <end position="240"/>
    </location>
</feature>
<feature type="transmembrane region" description="Helical" evidence="7">
    <location>
        <begin position="58"/>
        <end position="75"/>
    </location>
</feature>
<comment type="subcellular location">
    <subcellularLocation>
        <location evidence="1">Membrane</location>
        <topology evidence="1">Multi-pass membrane protein</topology>
    </subcellularLocation>
</comment>
<feature type="transmembrane region" description="Helical" evidence="7">
    <location>
        <begin position="158"/>
        <end position="178"/>
    </location>
</feature>
<comment type="similarity">
    <text evidence="6">Belongs to the major facilitator superfamily. Allantoate permease family.</text>
</comment>
<dbReference type="eggNOG" id="KOG2533">
    <property type="taxonomic scope" value="Eukaryota"/>
</dbReference>
<dbReference type="PANTHER" id="PTHR43791">
    <property type="entry name" value="PERMEASE-RELATED"/>
    <property type="match status" value="1"/>
</dbReference>
<dbReference type="Proteomes" id="UP000012174">
    <property type="component" value="Unassembled WGS sequence"/>
</dbReference>
<keyword evidence="10" id="KW-1185">Reference proteome</keyword>
<dbReference type="SUPFAM" id="SSF103473">
    <property type="entry name" value="MFS general substrate transporter"/>
    <property type="match status" value="1"/>
</dbReference>
<evidence type="ECO:0000256" key="3">
    <source>
        <dbReference type="ARBA" id="ARBA00022692"/>
    </source>
</evidence>
<evidence type="ECO:0000256" key="2">
    <source>
        <dbReference type="ARBA" id="ARBA00022448"/>
    </source>
</evidence>
<dbReference type="HOGENOM" id="CLU_001265_0_5_1"/>
<dbReference type="EMBL" id="KB707529">
    <property type="protein sequence ID" value="EMR61861.1"/>
    <property type="molecule type" value="Genomic_DNA"/>
</dbReference>
<proteinExistence type="inferred from homology"/>
<keyword evidence="5 7" id="KW-0472">Membrane</keyword>
<evidence type="ECO:0000256" key="7">
    <source>
        <dbReference type="SAM" id="Phobius"/>
    </source>
</evidence>
<dbReference type="Pfam" id="PF07690">
    <property type="entry name" value="MFS_1"/>
    <property type="match status" value="1"/>
</dbReference>
<feature type="transmembrane region" description="Helical" evidence="7">
    <location>
        <begin position="190"/>
        <end position="209"/>
    </location>
</feature>
<accession>M7SWA7</accession>
<evidence type="ECO:0000256" key="4">
    <source>
        <dbReference type="ARBA" id="ARBA00022989"/>
    </source>
</evidence>
<evidence type="ECO:0000256" key="6">
    <source>
        <dbReference type="ARBA" id="ARBA00037968"/>
    </source>
</evidence>
<evidence type="ECO:0000256" key="5">
    <source>
        <dbReference type="ARBA" id="ARBA00023136"/>
    </source>
</evidence>
<dbReference type="Gene3D" id="1.20.1250.20">
    <property type="entry name" value="MFS general substrate transporter like domains"/>
    <property type="match status" value="1"/>
</dbReference>
<keyword evidence="3 7" id="KW-0812">Transmembrane</keyword>
<dbReference type="KEGG" id="ela:UCREL1_11210"/>
<name>M7SWA7_EUTLA</name>
<dbReference type="PANTHER" id="PTHR43791:SF81">
    <property type="entry name" value="TRANSPORTER, PUTATIVE (AFU_ORTHOLOGUE AFUA_7G01190)-RELATED"/>
    <property type="match status" value="1"/>
</dbReference>
<organism evidence="9 10">
    <name type="scientific">Eutypa lata (strain UCR-EL1)</name>
    <name type="common">Grapevine dieback disease fungus</name>
    <name type="synonym">Eutypa armeniacae</name>
    <dbReference type="NCBI Taxonomy" id="1287681"/>
    <lineage>
        <taxon>Eukaryota</taxon>
        <taxon>Fungi</taxon>
        <taxon>Dikarya</taxon>
        <taxon>Ascomycota</taxon>
        <taxon>Pezizomycotina</taxon>
        <taxon>Sordariomycetes</taxon>
        <taxon>Xylariomycetidae</taxon>
        <taxon>Xylariales</taxon>
        <taxon>Diatrypaceae</taxon>
        <taxon>Eutypa</taxon>
    </lineage>
</organism>
<dbReference type="InterPro" id="IPR036259">
    <property type="entry name" value="MFS_trans_sf"/>
</dbReference>
<dbReference type="InterPro" id="IPR020846">
    <property type="entry name" value="MFS_dom"/>
</dbReference>
<keyword evidence="4 7" id="KW-1133">Transmembrane helix</keyword>
<protein>
    <submittedName>
        <fullName evidence="9">Putative mfs protein</fullName>
    </submittedName>
</protein>
<evidence type="ECO:0000259" key="8">
    <source>
        <dbReference type="PROSITE" id="PS50850"/>
    </source>
</evidence>
<gene>
    <name evidence="9" type="ORF">UCREL1_11210</name>
</gene>
<evidence type="ECO:0000256" key="1">
    <source>
        <dbReference type="ARBA" id="ARBA00004141"/>
    </source>
</evidence>
<evidence type="ECO:0000313" key="10">
    <source>
        <dbReference type="Proteomes" id="UP000012174"/>
    </source>
</evidence>
<dbReference type="PROSITE" id="PS50850">
    <property type="entry name" value="MFS"/>
    <property type="match status" value="1"/>
</dbReference>
<feature type="transmembrane region" description="Helical" evidence="7">
    <location>
        <begin position="383"/>
        <end position="402"/>
    </location>
</feature>
<feature type="domain" description="Major facilitator superfamily (MFS) profile" evidence="8">
    <location>
        <begin position="62"/>
        <end position="474"/>
    </location>
</feature>
<feature type="transmembrane region" description="Helical" evidence="7">
    <location>
        <begin position="354"/>
        <end position="371"/>
    </location>
</feature>
<dbReference type="OrthoDB" id="6730379at2759"/>
<dbReference type="AlphaFoldDB" id="M7SWA7"/>
<feature type="transmembrane region" description="Helical" evidence="7">
    <location>
        <begin position="449"/>
        <end position="468"/>
    </location>
</feature>
<feature type="transmembrane region" description="Helical" evidence="7">
    <location>
        <begin position="99"/>
        <end position="117"/>
    </location>
</feature>
<reference evidence="10" key="1">
    <citation type="journal article" date="2013" name="Genome Announc.">
        <title>Draft genome sequence of the grapevine dieback fungus Eutypa lata UCR-EL1.</title>
        <authorList>
            <person name="Blanco-Ulate B."/>
            <person name="Rolshausen P.E."/>
            <person name="Cantu D."/>
        </authorList>
    </citation>
    <scope>NUCLEOTIDE SEQUENCE [LARGE SCALE GENOMIC DNA]</scope>
    <source>
        <strain evidence="10">UCR-EL1</strain>
    </source>
</reference>
<evidence type="ECO:0000313" key="9">
    <source>
        <dbReference type="EMBL" id="EMR61861.1"/>
    </source>
</evidence>
<dbReference type="GO" id="GO:0016020">
    <property type="term" value="C:membrane"/>
    <property type="evidence" value="ECO:0007669"/>
    <property type="project" value="UniProtKB-SubCell"/>
</dbReference>
<dbReference type="OMA" id="MLMITAA"/>